<evidence type="ECO:0000256" key="1">
    <source>
        <dbReference type="SAM" id="Coils"/>
    </source>
</evidence>
<feature type="region of interest" description="Disordered" evidence="2">
    <location>
        <begin position="441"/>
        <end position="544"/>
    </location>
</feature>
<feature type="coiled-coil region" evidence="1">
    <location>
        <begin position="570"/>
        <end position="597"/>
    </location>
</feature>
<feature type="coiled-coil region" evidence="1">
    <location>
        <begin position="184"/>
        <end position="283"/>
    </location>
</feature>
<protein>
    <submittedName>
        <fullName evidence="3">Uncharacterized protein</fullName>
    </submittedName>
</protein>
<reference evidence="3" key="1">
    <citation type="submission" date="2021-01" db="EMBL/GenBank/DDBJ databases">
        <authorList>
            <person name="Corre E."/>
            <person name="Pelletier E."/>
            <person name="Niang G."/>
            <person name="Scheremetjew M."/>
            <person name="Finn R."/>
            <person name="Kale V."/>
            <person name="Holt S."/>
            <person name="Cochrane G."/>
            <person name="Meng A."/>
            <person name="Brown T."/>
            <person name="Cohen L."/>
        </authorList>
    </citation>
    <scope>NUCLEOTIDE SEQUENCE</scope>
</reference>
<dbReference type="EMBL" id="HBFQ01001508">
    <property type="protein sequence ID" value="CAD8826691.1"/>
    <property type="molecule type" value="Transcribed_RNA"/>
</dbReference>
<feature type="compositionally biased region" description="Low complexity" evidence="2">
    <location>
        <begin position="512"/>
        <end position="527"/>
    </location>
</feature>
<evidence type="ECO:0000256" key="2">
    <source>
        <dbReference type="SAM" id="MobiDB-lite"/>
    </source>
</evidence>
<name>A0A7S0ZML1_NOCSC</name>
<sequence length="686" mass="76428">MALDPIDSEPSVDRCKVLAFPDPGTAQADGEVHMTPEERIEFLEARLHTAEVEKAAAEGKLANIIGECAGCRSTFEAEAERLQARGRRAVEDRISSLASKLDKINQDCLHSNLRAVAMEGELGGLKATHGRELDSAMAELELLSDERITTLQSRIDEKLVEKSVAENLLSSLQGERRGLQEAHRRDMENTRDRMRRMVEDKTAKLERRLDRLQSEKLDLDHRLASGEGSRDAFLQGLSAEMERLVAKEKSLGEEKIATLSAKVDHEERARFAAEQRLARLEGEENALKIMHKVRLEEMIRAEKRIADEAASALLQRLQFAEQLKEEADAKTTSLEEQLQQLMHTYQAELQDYQEEQRRLSEERVADFRKNLHRLQQEKKEADERIAKLEIERDGANSVVREGAVSPHSSRFDGGRDLDNSSKSWTSRVDGLGEVHHVNVSRLHGSGSSSAGSRPPQHSEGPDPRWWWSPISSPVSRPESHPRDSAHTMDGSQRSVWSRPDALQATDLDNSIRSVGSRSPLPSGLSSRRLSENRSDNGGFDSARRTRTKVCPLPIAVTPGSRTRVLTESAMAVFAQRLERAEQEKAAARLRIHRMSGQKDEELSPDDPCPAALDSPDAVVARLAKKLERAVEERTRILGEPSGTEFEFLGDVGAQATQKPMFERSASGAISPHPRSLPRSYSAAPTV</sequence>
<feature type="region of interest" description="Disordered" evidence="2">
    <location>
        <begin position="398"/>
        <end position="424"/>
    </location>
</feature>
<gene>
    <name evidence="3" type="ORF">NSCI0253_LOCUS1037</name>
</gene>
<feature type="coiled-coil region" evidence="1">
    <location>
        <begin position="310"/>
        <end position="398"/>
    </location>
</feature>
<accession>A0A7S0ZML1</accession>
<feature type="region of interest" description="Disordered" evidence="2">
    <location>
        <begin position="656"/>
        <end position="686"/>
    </location>
</feature>
<organism evidence="3">
    <name type="scientific">Noctiluca scintillans</name>
    <name type="common">Sea sparkle</name>
    <name type="synonym">Red tide dinoflagellate</name>
    <dbReference type="NCBI Taxonomy" id="2966"/>
    <lineage>
        <taxon>Eukaryota</taxon>
        <taxon>Sar</taxon>
        <taxon>Alveolata</taxon>
        <taxon>Dinophyceae</taxon>
        <taxon>Noctilucales</taxon>
        <taxon>Noctilucaceae</taxon>
        <taxon>Noctiluca</taxon>
    </lineage>
</organism>
<keyword evidence="1" id="KW-0175">Coiled coil</keyword>
<proteinExistence type="predicted"/>
<feature type="compositionally biased region" description="Basic and acidic residues" evidence="2">
    <location>
        <begin position="409"/>
        <end position="419"/>
    </location>
</feature>
<feature type="compositionally biased region" description="Basic and acidic residues" evidence="2">
    <location>
        <begin position="477"/>
        <end position="486"/>
    </location>
</feature>
<evidence type="ECO:0000313" key="3">
    <source>
        <dbReference type="EMBL" id="CAD8826691.1"/>
    </source>
</evidence>
<dbReference type="AlphaFoldDB" id="A0A7S0ZML1"/>